<dbReference type="GO" id="GO:0003677">
    <property type="term" value="F:DNA binding"/>
    <property type="evidence" value="ECO:0007669"/>
    <property type="project" value="InterPro"/>
</dbReference>
<dbReference type="GO" id="GO:0016301">
    <property type="term" value="F:kinase activity"/>
    <property type="evidence" value="ECO:0007669"/>
    <property type="project" value="UniProtKB-KW"/>
</dbReference>
<dbReference type="Gene3D" id="2.170.150.80">
    <property type="entry name" value="NAC domain"/>
    <property type="match status" value="1"/>
</dbReference>
<keyword evidence="1" id="KW-0808">Transferase</keyword>
<feature type="region of interest" description="Disordered" evidence="3">
    <location>
        <begin position="274"/>
        <end position="305"/>
    </location>
</feature>
<dbReference type="AlphaFoldDB" id="A0A811SNS7"/>
<sequence>MASASSGTPSPVVLGCGGISVDYLATVASFPNPEDKIRSLALKVQGGGNTGNALTAAARLGLRPRIISKVANDAQGRSILNELQSDGIDTSYILVRITSPQRFSDNHSVLSSRMQCIQPFFSEKLVHVPPMVPEELTKANLSSALDGADIVYFDVRLHDTALLVAEEVSQRKIPILIDAERKRERLNELLNFASYVVCSAKFPQAWTGASSTPVALVSMLSRLPNIKFVIVTLREKGCLMLERSMTAGAGTGLEDDGYSSIWYFYHAKKYKNTRGDTSGHRQRAVTGGDGTSWHSEISRRDVQGSGGGTFCTFSYGRKTEPSSRSIDRMGWSMVEYDIVAADKKQDEAAADSSNYVLCKVYSSPRAKGKSASASASSSSKKASSKQTPKKRKAGGGEHPEAPPTKSIQRQEQVQQETAYYPVANYRYQPQADVQEVAVQQPAGPGGDFNFSIEEINLYVDDECMLRADESEQGRRRGLQQHPISEPKHDVEFIRLPCGPVVPVVAEATVEDMLALETTTIDRHGADAQMMNVAIRCASTSVAQGSSGGFWTWLTGARSNEIPPPDFTLSGVTIPPSLPDHVEAGKTRVTTLPNGVKIASETSAGSSCSVGVYVDCGSVYEAPETTGASQLLKTMAFATTANRSELRVVREIEAIGGSAKAFAGREMMSYTYGALKTYMPEMVEVLIDCVRNPAFLDWEVKEQILRLKAEIAKSSSNPEKFLLEALHSTGYSGALANPLIASEYAISKLNADVLEQFIIWRHEQGGEFIQMPCGQVVPVVAEATFEDMLGLGPGPETTYCGEWSGGMATARIPFPWSSYTRRRVSRTQHAAVFFKDQILSSSFLRILCVDRASS</sequence>
<organism evidence="6 7">
    <name type="scientific">Miscanthus lutarioriparius</name>
    <dbReference type="NCBI Taxonomy" id="422564"/>
    <lineage>
        <taxon>Eukaryota</taxon>
        <taxon>Viridiplantae</taxon>
        <taxon>Streptophyta</taxon>
        <taxon>Embryophyta</taxon>
        <taxon>Tracheophyta</taxon>
        <taxon>Spermatophyta</taxon>
        <taxon>Magnoliopsida</taxon>
        <taxon>Liliopsida</taxon>
        <taxon>Poales</taxon>
        <taxon>Poaceae</taxon>
        <taxon>PACMAD clade</taxon>
        <taxon>Panicoideae</taxon>
        <taxon>Andropogonodae</taxon>
        <taxon>Andropogoneae</taxon>
        <taxon>Saccharinae</taxon>
        <taxon>Miscanthus</taxon>
    </lineage>
</organism>
<evidence type="ECO:0000313" key="6">
    <source>
        <dbReference type="EMBL" id="CAD6342190.1"/>
    </source>
</evidence>
<reference evidence="6" key="1">
    <citation type="submission" date="2020-10" db="EMBL/GenBank/DDBJ databases">
        <authorList>
            <person name="Han B."/>
            <person name="Lu T."/>
            <person name="Zhao Q."/>
            <person name="Huang X."/>
            <person name="Zhao Y."/>
        </authorList>
    </citation>
    <scope>NUCLEOTIDE SEQUENCE</scope>
</reference>
<dbReference type="Proteomes" id="UP000604825">
    <property type="component" value="Unassembled WGS sequence"/>
</dbReference>
<evidence type="ECO:0000256" key="2">
    <source>
        <dbReference type="ARBA" id="ARBA00022777"/>
    </source>
</evidence>
<dbReference type="GO" id="GO:0006355">
    <property type="term" value="P:regulation of DNA-templated transcription"/>
    <property type="evidence" value="ECO:0007669"/>
    <property type="project" value="InterPro"/>
</dbReference>
<comment type="caution">
    <text evidence="6">The sequence shown here is derived from an EMBL/GenBank/DDBJ whole genome shotgun (WGS) entry which is preliminary data.</text>
</comment>
<evidence type="ECO:0000256" key="1">
    <source>
        <dbReference type="ARBA" id="ARBA00022679"/>
    </source>
</evidence>
<dbReference type="InterPro" id="IPR011249">
    <property type="entry name" value="Metalloenz_LuxS/M16"/>
</dbReference>
<dbReference type="InterPro" id="IPR011611">
    <property type="entry name" value="PfkB_dom"/>
</dbReference>
<feature type="domain" description="Carbohydrate kinase PfkB" evidence="4">
    <location>
        <begin position="21"/>
        <end position="245"/>
    </location>
</feature>
<dbReference type="Gene3D" id="3.40.1190.20">
    <property type="match status" value="1"/>
</dbReference>
<dbReference type="PRINTS" id="PR00990">
    <property type="entry name" value="RIBOKINASE"/>
</dbReference>
<keyword evidence="7" id="KW-1185">Reference proteome</keyword>
<dbReference type="InterPro" id="IPR052562">
    <property type="entry name" value="Ketohexokinase-related"/>
</dbReference>
<feature type="compositionally biased region" description="Low complexity" evidence="3">
    <location>
        <begin position="367"/>
        <end position="385"/>
    </location>
</feature>
<dbReference type="EMBL" id="CAJGYO010000417">
    <property type="protein sequence ID" value="CAD6342190.1"/>
    <property type="molecule type" value="Genomic_DNA"/>
</dbReference>
<proteinExistence type="predicted"/>
<feature type="compositionally biased region" description="Polar residues" evidence="3">
    <location>
        <begin position="405"/>
        <end position="414"/>
    </location>
</feature>
<dbReference type="InterPro" id="IPR036093">
    <property type="entry name" value="NAC_dom_sf"/>
</dbReference>
<evidence type="ECO:0000313" key="7">
    <source>
        <dbReference type="Proteomes" id="UP000604825"/>
    </source>
</evidence>
<dbReference type="OrthoDB" id="204058at2759"/>
<dbReference type="PANTHER" id="PTHR42774">
    <property type="entry name" value="PHOSPHOTRANSFERASE SYSTEM TRANSPORT PROTEIN"/>
    <property type="match status" value="1"/>
</dbReference>
<accession>A0A811SNS7</accession>
<dbReference type="Gene3D" id="3.30.830.10">
    <property type="entry name" value="Metalloenzyme, LuxS/M16 peptidase-like"/>
    <property type="match status" value="1"/>
</dbReference>
<dbReference type="FunFam" id="3.30.830.10:FF:000008">
    <property type="entry name" value="Mitochondrial-processing peptidase subunit beta"/>
    <property type="match status" value="1"/>
</dbReference>
<dbReference type="InterPro" id="IPR011765">
    <property type="entry name" value="Pept_M16_N"/>
</dbReference>
<dbReference type="SUPFAM" id="SSF53613">
    <property type="entry name" value="Ribokinase-like"/>
    <property type="match status" value="1"/>
</dbReference>
<keyword evidence="2" id="KW-0418">Kinase</keyword>
<dbReference type="InterPro" id="IPR029056">
    <property type="entry name" value="Ribokinase-like"/>
</dbReference>
<dbReference type="InterPro" id="IPR002139">
    <property type="entry name" value="Ribo/fructo_kinase"/>
</dbReference>
<dbReference type="PANTHER" id="PTHR42774:SF3">
    <property type="entry name" value="KETOHEXOKINASE"/>
    <property type="match status" value="1"/>
</dbReference>
<dbReference type="Pfam" id="PF00294">
    <property type="entry name" value="PfkB"/>
    <property type="match status" value="1"/>
</dbReference>
<evidence type="ECO:0008006" key="8">
    <source>
        <dbReference type="Google" id="ProtNLM"/>
    </source>
</evidence>
<name>A0A811SNS7_9POAL</name>
<protein>
    <recommendedName>
        <fullName evidence="8">Carbohydrate kinase PfkB domain-containing protein</fullName>
    </recommendedName>
</protein>
<dbReference type="Pfam" id="PF00675">
    <property type="entry name" value="Peptidase_M16"/>
    <property type="match status" value="1"/>
</dbReference>
<feature type="domain" description="Peptidase M16 N-terminal" evidence="5">
    <location>
        <begin position="597"/>
        <end position="740"/>
    </location>
</feature>
<dbReference type="GO" id="GO:0046872">
    <property type="term" value="F:metal ion binding"/>
    <property type="evidence" value="ECO:0007669"/>
    <property type="project" value="InterPro"/>
</dbReference>
<gene>
    <name evidence="6" type="ORF">NCGR_LOCUS66288</name>
</gene>
<evidence type="ECO:0000259" key="5">
    <source>
        <dbReference type="Pfam" id="PF00675"/>
    </source>
</evidence>
<dbReference type="SUPFAM" id="SSF101941">
    <property type="entry name" value="NAC domain"/>
    <property type="match status" value="1"/>
</dbReference>
<dbReference type="SUPFAM" id="SSF63411">
    <property type="entry name" value="LuxS/MPP-like metallohydrolase"/>
    <property type="match status" value="1"/>
</dbReference>
<evidence type="ECO:0000259" key="4">
    <source>
        <dbReference type="Pfam" id="PF00294"/>
    </source>
</evidence>
<evidence type="ECO:0000256" key="3">
    <source>
        <dbReference type="SAM" id="MobiDB-lite"/>
    </source>
</evidence>
<feature type="region of interest" description="Disordered" evidence="3">
    <location>
        <begin position="367"/>
        <end position="414"/>
    </location>
</feature>